<proteinExistence type="predicted"/>
<dbReference type="EMBL" id="JAPFFF010000005">
    <property type="protein sequence ID" value="KAK8889010.1"/>
    <property type="molecule type" value="Genomic_DNA"/>
</dbReference>
<evidence type="ECO:0000313" key="4">
    <source>
        <dbReference type="Proteomes" id="UP001470230"/>
    </source>
</evidence>
<evidence type="ECO:0000256" key="1">
    <source>
        <dbReference type="ARBA" id="ARBA00022490"/>
    </source>
</evidence>
<reference evidence="3 4" key="1">
    <citation type="submission" date="2024-04" db="EMBL/GenBank/DDBJ databases">
        <title>Tritrichomonas musculus Genome.</title>
        <authorList>
            <person name="Alves-Ferreira E."/>
            <person name="Grigg M."/>
            <person name="Lorenzi H."/>
            <person name="Galac M."/>
        </authorList>
    </citation>
    <scope>NUCLEOTIDE SEQUENCE [LARGE SCALE GENOMIC DNA]</scope>
    <source>
        <strain evidence="3 4">EAF2021</strain>
    </source>
</reference>
<comment type="caution">
    <text evidence="3">The sequence shown here is derived from an EMBL/GenBank/DDBJ whole genome shotgun (WGS) entry which is preliminary data.</text>
</comment>
<name>A0ABR2KG75_9EUKA</name>
<evidence type="ECO:0000313" key="3">
    <source>
        <dbReference type="EMBL" id="KAK8889010.1"/>
    </source>
</evidence>
<evidence type="ECO:0000256" key="2">
    <source>
        <dbReference type="ARBA" id="ARBA00022694"/>
    </source>
</evidence>
<keyword evidence="2" id="KW-0819">tRNA processing</keyword>
<dbReference type="Proteomes" id="UP001470230">
    <property type="component" value="Unassembled WGS sequence"/>
</dbReference>
<sequence>MTECCSCHQVKECICLRKGVNRCADCQCNAAGRSLMDSFKKGITKISGTIHVLVAISGRSSSMFALDVLTRHLTPNMKGKTTIVRKLEAITSVSDFDLKSKFTRVSDSDPSPTQNVVLHKIPNFTISSIIEFAKSNDFNCVILADNADRISLANIAVLSCGRPEFAYWISSDDHENYAPVSILRPARQVLSIEAEFYCKHKGIIFDGSASPLKKVFKYEEEMLKSIYDDGNGGIAFAVQKLGEKLVPFKQPGRCPSCGLPGLDDSICAFCSALQNNA</sequence>
<organism evidence="3 4">
    <name type="scientific">Tritrichomonas musculus</name>
    <dbReference type="NCBI Taxonomy" id="1915356"/>
    <lineage>
        <taxon>Eukaryota</taxon>
        <taxon>Metamonada</taxon>
        <taxon>Parabasalia</taxon>
        <taxon>Tritrichomonadida</taxon>
        <taxon>Tritrichomonadidae</taxon>
        <taxon>Tritrichomonas</taxon>
    </lineage>
</organism>
<dbReference type="InterPro" id="IPR019407">
    <property type="entry name" value="CTU2"/>
</dbReference>
<protein>
    <recommendedName>
        <fullName evidence="5">Cytoplasmic tRNA 2-thiolation protein 2</fullName>
    </recommendedName>
</protein>
<evidence type="ECO:0008006" key="5">
    <source>
        <dbReference type="Google" id="ProtNLM"/>
    </source>
</evidence>
<keyword evidence="4" id="KW-1185">Reference proteome</keyword>
<dbReference type="PANTHER" id="PTHR20882:SF14">
    <property type="entry name" value="CYTOPLASMIC TRNA 2-THIOLATION PROTEIN 2"/>
    <property type="match status" value="1"/>
</dbReference>
<keyword evidence="1" id="KW-0963">Cytoplasm</keyword>
<gene>
    <name evidence="3" type="ORF">M9Y10_033752</name>
</gene>
<dbReference type="PANTHER" id="PTHR20882">
    <property type="entry name" value="CYTOPLASMIC TRNA 2-THIOLATION PROTEIN 2"/>
    <property type="match status" value="1"/>
</dbReference>
<accession>A0ABR2KG75</accession>
<dbReference type="Gene3D" id="3.40.50.620">
    <property type="entry name" value="HUPs"/>
    <property type="match status" value="1"/>
</dbReference>
<dbReference type="InterPro" id="IPR014729">
    <property type="entry name" value="Rossmann-like_a/b/a_fold"/>
</dbReference>